<comment type="caution">
    <text evidence="1">The sequence shown here is derived from an EMBL/GenBank/DDBJ whole genome shotgun (WGS) entry which is preliminary data.</text>
</comment>
<reference evidence="1 2" key="1">
    <citation type="journal article" date="2021" name="Hortic Res">
        <title>High-quality reference genome and annotation aids understanding of berry development for evergreen blueberry (Vaccinium darrowii).</title>
        <authorList>
            <person name="Yu J."/>
            <person name="Hulse-Kemp A.M."/>
            <person name="Babiker E."/>
            <person name="Staton M."/>
        </authorList>
    </citation>
    <scope>NUCLEOTIDE SEQUENCE [LARGE SCALE GENOMIC DNA]</scope>
    <source>
        <strain evidence="2">cv. NJ 8807/NJ 8810</strain>
        <tissue evidence="1">Young leaf</tissue>
    </source>
</reference>
<name>A0ACB7ZAR4_9ERIC</name>
<gene>
    <name evidence="1" type="ORF">Vadar_010070</name>
</gene>
<accession>A0ACB7ZAR4</accession>
<keyword evidence="2" id="KW-1185">Reference proteome</keyword>
<dbReference type="Proteomes" id="UP000828048">
    <property type="component" value="Chromosome 12"/>
</dbReference>
<organism evidence="1 2">
    <name type="scientific">Vaccinium darrowii</name>
    <dbReference type="NCBI Taxonomy" id="229202"/>
    <lineage>
        <taxon>Eukaryota</taxon>
        <taxon>Viridiplantae</taxon>
        <taxon>Streptophyta</taxon>
        <taxon>Embryophyta</taxon>
        <taxon>Tracheophyta</taxon>
        <taxon>Spermatophyta</taxon>
        <taxon>Magnoliopsida</taxon>
        <taxon>eudicotyledons</taxon>
        <taxon>Gunneridae</taxon>
        <taxon>Pentapetalae</taxon>
        <taxon>asterids</taxon>
        <taxon>Ericales</taxon>
        <taxon>Ericaceae</taxon>
        <taxon>Vaccinioideae</taxon>
        <taxon>Vaccinieae</taxon>
        <taxon>Vaccinium</taxon>
    </lineage>
</organism>
<evidence type="ECO:0000313" key="2">
    <source>
        <dbReference type="Proteomes" id="UP000828048"/>
    </source>
</evidence>
<protein>
    <submittedName>
        <fullName evidence="1">Uncharacterized protein</fullName>
    </submittedName>
</protein>
<sequence length="155" mass="16377">MYPWNEQGLSYIASACGKPLYADGLTEKCQRLSYAKVCVEVDTSSVFPVSVEVVFSNGNSAVVSVHYPWKPLQCSGCGIFGHPNDKCPKKEMVVPTKLDEMVVPPVDVGVQQPDLGLVSPGLKAQLGGSSVTSPPSNTVHGSSVGIVQQIVGDLD</sequence>
<dbReference type="EMBL" id="CM037162">
    <property type="protein sequence ID" value="KAH7862834.1"/>
    <property type="molecule type" value="Genomic_DNA"/>
</dbReference>
<proteinExistence type="predicted"/>
<evidence type="ECO:0000313" key="1">
    <source>
        <dbReference type="EMBL" id="KAH7862834.1"/>
    </source>
</evidence>